<dbReference type="Pfam" id="PF03704">
    <property type="entry name" value="BTAD"/>
    <property type="match status" value="1"/>
</dbReference>
<gene>
    <name evidence="8" type="primary">afsR_11</name>
    <name evidence="8" type="ORF">DWB77_05176</name>
</gene>
<dbReference type="SUPFAM" id="SSF48452">
    <property type="entry name" value="TPR-like"/>
    <property type="match status" value="1"/>
</dbReference>
<evidence type="ECO:0000256" key="3">
    <source>
        <dbReference type="ARBA" id="ARBA00023015"/>
    </source>
</evidence>
<dbReference type="EMBL" id="CP032698">
    <property type="protein sequence ID" value="AYG82984.1"/>
    <property type="molecule type" value="Genomic_DNA"/>
</dbReference>
<dbReference type="PANTHER" id="PTHR35807">
    <property type="entry name" value="TRANSCRIPTIONAL REGULATOR REDD-RELATED"/>
    <property type="match status" value="1"/>
</dbReference>
<evidence type="ECO:0000256" key="4">
    <source>
        <dbReference type="ARBA" id="ARBA00023125"/>
    </source>
</evidence>
<evidence type="ECO:0000256" key="2">
    <source>
        <dbReference type="ARBA" id="ARBA00023012"/>
    </source>
</evidence>
<dbReference type="InterPro" id="IPR016032">
    <property type="entry name" value="Sig_transdc_resp-reg_C-effctor"/>
</dbReference>
<evidence type="ECO:0000259" key="7">
    <source>
        <dbReference type="PROSITE" id="PS51755"/>
    </source>
</evidence>
<dbReference type="GO" id="GO:0003677">
    <property type="term" value="F:DNA binding"/>
    <property type="evidence" value="ECO:0007669"/>
    <property type="project" value="UniProtKB-UniRule"/>
</dbReference>
<dbReference type="Gene3D" id="1.10.10.10">
    <property type="entry name" value="Winged helix-like DNA-binding domain superfamily/Winged helix DNA-binding domain"/>
    <property type="match status" value="1"/>
</dbReference>
<dbReference type="InterPro" id="IPR051677">
    <property type="entry name" value="AfsR-DnrI-RedD_regulator"/>
</dbReference>
<evidence type="ECO:0000256" key="1">
    <source>
        <dbReference type="ARBA" id="ARBA00005820"/>
    </source>
</evidence>
<dbReference type="InterPro" id="IPR005158">
    <property type="entry name" value="BTAD"/>
</dbReference>
<dbReference type="CDD" id="cd15831">
    <property type="entry name" value="BTAD"/>
    <property type="match status" value="1"/>
</dbReference>
<dbReference type="AlphaFoldDB" id="A0A387HHP9"/>
<dbReference type="SMART" id="SM00862">
    <property type="entry name" value="Trans_reg_C"/>
    <property type="match status" value="1"/>
</dbReference>
<reference evidence="8 9" key="1">
    <citation type="submission" date="2018-10" db="EMBL/GenBank/DDBJ databases">
        <title>Relationship between Morphology and Antimicrobial Activity in Streptomyces.</title>
        <authorList>
            <person name="Kang H.J."/>
            <person name="Kim S.B."/>
        </authorList>
    </citation>
    <scope>NUCLEOTIDE SEQUENCE [LARGE SCALE GENOMIC DNA]</scope>
    <source>
        <strain evidence="8 9">BH38</strain>
    </source>
</reference>
<comment type="similarity">
    <text evidence="1">Belongs to the AfsR/DnrI/RedD regulatory family.</text>
</comment>
<dbReference type="Pfam" id="PF00486">
    <property type="entry name" value="Trans_reg_C"/>
    <property type="match status" value="1"/>
</dbReference>
<dbReference type="InterPro" id="IPR011990">
    <property type="entry name" value="TPR-like_helical_dom_sf"/>
</dbReference>
<dbReference type="KEGG" id="shun:DWB77_05176"/>
<dbReference type="SUPFAM" id="SSF46894">
    <property type="entry name" value="C-terminal effector domain of the bipartite response regulators"/>
    <property type="match status" value="1"/>
</dbReference>
<evidence type="ECO:0000313" key="8">
    <source>
        <dbReference type="EMBL" id="AYG82984.1"/>
    </source>
</evidence>
<evidence type="ECO:0000313" key="9">
    <source>
        <dbReference type="Proteomes" id="UP000271554"/>
    </source>
</evidence>
<proteinExistence type="inferred from homology"/>
<dbReference type="RefSeq" id="WP_120723496.1">
    <property type="nucleotide sequence ID" value="NZ_CP032698.1"/>
</dbReference>
<dbReference type="Gene3D" id="1.25.40.10">
    <property type="entry name" value="Tetratricopeptide repeat domain"/>
    <property type="match status" value="1"/>
</dbReference>
<feature type="DNA-binding region" description="OmpR/PhoB-type" evidence="6">
    <location>
        <begin position="1"/>
        <end position="100"/>
    </location>
</feature>
<keyword evidence="5" id="KW-0804">Transcription</keyword>
<keyword evidence="9" id="KW-1185">Reference proteome</keyword>
<keyword evidence="2" id="KW-0902">Two-component regulatory system</keyword>
<feature type="domain" description="OmpR/PhoB-type" evidence="7">
    <location>
        <begin position="1"/>
        <end position="100"/>
    </location>
</feature>
<dbReference type="InterPro" id="IPR036388">
    <property type="entry name" value="WH-like_DNA-bd_sf"/>
</dbReference>
<name>A0A387HHP9_9ACTN</name>
<accession>A0A387HHP9</accession>
<dbReference type="GO" id="GO:0000160">
    <property type="term" value="P:phosphorelay signal transduction system"/>
    <property type="evidence" value="ECO:0007669"/>
    <property type="project" value="UniProtKB-KW"/>
</dbReference>
<dbReference type="Proteomes" id="UP000271554">
    <property type="component" value="Chromosome"/>
</dbReference>
<dbReference type="OrthoDB" id="4336084at2"/>
<organism evidence="8 9">
    <name type="scientific">Streptomyces hundungensis</name>
    <dbReference type="NCBI Taxonomy" id="1077946"/>
    <lineage>
        <taxon>Bacteria</taxon>
        <taxon>Bacillati</taxon>
        <taxon>Actinomycetota</taxon>
        <taxon>Actinomycetes</taxon>
        <taxon>Kitasatosporales</taxon>
        <taxon>Streptomycetaceae</taxon>
        <taxon>Streptomyces</taxon>
    </lineage>
</organism>
<protein>
    <submittedName>
        <fullName evidence="8">Regulatory protein AfsR</fullName>
    </submittedName>
</protein>
<keyword evidence="3" id="KW-0805">Transcription regulation</keyword>
<dbReference type="SMART" id="SM01043">
    <property type="entry name" value="BTAD"/>
    <property type="match status" value="1"/>
</dbReference>
<evidence type="ECO:0000256" key="6">
    <source>
        <dbReference type="PROSITE-ProRule" id="PRU01091"/>
    </source>
</evidence>
<dbReference type="PROSITE" id="PS51755">
    <property type="entry name" value="OMPR_PHOB"/>
    <property type="match status" value="1"/>
</dbReference>
<keyword evidence="4 6" id="KW-0238">DNA-binding</keyword>
<evidence type="ECO:0000256" key="5">
    <source>
        <dbReference type="ARBA" id="ARBA00023163"/>
    </source>
</evidence>
<dbReference type="InterPro" id="IPR001867">
    <property type="entry name" value="OmpR/PhoB-type_DNA-bd"/>
</dbReference>
<dbReference type="GO" id="GO:0006355">
    <property type="term" value="P:regulation of DNA-templated transcription"/>
    <property type="evidence" value="ECO:0007669"/>
    <property type="project" value="InterPro"/>
</dbReference>
<dbReference type="PANTHER" id="PTHR35807:SF1">
    <property type="entry name" value="TRANSCRIPTIONAL REGULATOR REDD"/>
    <property type="match status" value="1"/>
</dbReference>
<sequence length="272" mass="29859">MEIKVLGPLMAESGGTSVVPSAGKPRQILALLSVYANQVMPVPTLMEEIWGADMPRSALTTLQTYILQLRRLIAGALGPDSPYTAREVLATRHGGYLLEVTPGSVDVHEYDRLVATGRGAAERGDDESAAALYRDALAMWRGPALVDVRLGPLLEIELVRLEESRLGVLEQRIDSDLRLGRHMQLLAELTSLTARHPLHEGLHAQCMVALYRSGRQWQALDVFQNLRRGLADELGLDPSARLQHLHRAVLAGDPALDSHLARRRPVLDLFAA</sequence>